<sequence length="230" mass="26681">MTDFFKDAKNLTEIMETNIVLEEKIPDKMPKYTSNSLYSFMDADRDPFGFMKESRLRQAYIANGMFGFVSWKWINPFVEWIGNRKCLEVMAGRGWLSYALREKGVDVIATDNFSWHNGENYSSWKNTVTSLEEIDAVSAVEKYASEIDIVIMCWAFMDNTAYETIKKLHEINPNALVVYIGEGAGGCTANENFFNHFQRITNDELFENAANNYEQWDCIHDRLLLGKYEE</sequence>
<dbReference type="RefSeq" id="WP_098007377.1">
    <property type="nucleotide sequence ID" value="NZ_NVMX01000290.1"/>
</dbReference>
<evidence type="ECO:0000313" key="1">
    <source>
        <dbReference type="EMBL" id="PDZ94013.1"/>
    </source>
</evidence>
<proteinExistence type="predicted"/>
<gene>
    <name evidence="1" type="ORF">CON36_36060</name>
</gene>
<reference evidence="1 2" key="1">
    <citation type="submission" date="2017-09" db="EMBL/GenBank/DDBJ databases">
        <title>Large-scale bioinformatics analysis of Bacillus genomes uncovers conserved roles of natural products in bacterial physiology.</title>
        <authorList>
            <consortium name="Agbiome Team Llc"/>
            <person name="Bleich R.M."/>
            <person name="Grubbs K.J."/>
            <person name="Santa Maria K.C."/>
            <person name="Allen S.E."/>
            <person name="Farag S."/>
            <person name="Shank E.A."/>
            <person name="Bowers A."/>
        </authorList>
    </citation>
    <scope>NUCLEOTIDE SEQUENCE [LARGE SCALE GENOMIC DNA]</scope>
    <source>
        <strain evidence="1 2">AFS092789</strain>
    </source>
</reference>
<evidence type="ECO:0000313" key="2">
    <source>
        <dbReference type="Proteomes" id="UP000219922"/>
    </source>
</evidence>
<comment type="caution">
    <text evidence="1">The sequence shown here is derived from an EMBL/GenBank/DDBJ whole genome shotgun (WGS) entry which is preliminary data.</text>
</comment>
<name>A0A9X6SSE7_BACCE</name>
<dbReference type="AlphaFoldDB" id="A0A9X6SSE7"/>
<dbReference type="SUPFAM" id="SSF53335">
    <property type="entry name" value="S-adenosyl-L-methionine-dependent methyltransferases"/>
    <property type="match status" value="1"/>
</dbReference>
<organism evidence="1 2">
    <name type="scientific">Bacillus cereus</name>
    <dbReference type="NCBI Taxonomy" id="1396"/>
    <lineage>
        <taxon>Bacteria</taxon>
        <taxon>Bacillati</taxon>
        <taxon>Bacillota</taxon>
        <taxon>Bacilli</taxon>
        <taxon>Bacillales</taxon>
        <taxon>Bacillaceae</taxon>
        <taxon>Bacillus</taxon>
        <taxon>Bacillus cereus group</taxon>
    </lineage>
</organism>
<accession>A0A9X6SSE7</accession>
<dbReference type="EMBL" id="NVMX01000290">
    <property type="protein sequence ID" value="PDZ94013.1"/>
    <property type="molecule type" value="Genomic_DNA"/>
</dbReference>
<dbReference type="Proteomes" id="UP000219922">
    <property type="component" value="Unassembled WGS sequence"/>
</dbReference>
<evidence type="ECO:0008006" key="3">
    <source>
        <dbReference type="Google" id="ProtNLM"/>
    </source>
</evidence>
<dbReference type="InterPro" id="IPR029063">
    <property type="entry name" value="SAM-dependent_MTases_sf"/>
</dbReference>
<protein>
    <recommendedName>
        <fullName evidence="3">SAM-dependent methyltransferase</fullName>
    </recommendedName>
</protein>